<organism evidence="2 3">
    <name type="scientific">Comamonas faecalis</name>
    <dbReference type="NCBI Taxonomy" id="1387849"/>
    <lineage>
        <taxon>Bacteria</taxon>
        <taxon>Pseudomonadati</taxon>
        <taxon>Pseudomonadota</taxon>
        <taxon>Betaproteobacteria</taxon>
        <taxon>Burkholderiales</taxon>
        <taxon>Comamonadaceae</taxon>
        <taxon>Comamonas</taxon>
    </lineage>
</organism>
<keyword evidence="1" id="KW-1133">Transmembrane helix</keyword>
<keyword evidence="3" id="KW-1185">Reference proteome</keyword>
<evidence type="ECO:0008006" key="4">
    <source>
        <dbReference type="Google" id="ProtNLM"/>
    </source>
</evidence>
<dbReference type="Proteomes" id="UP001501627">
    <property type="component" value="Unassembled WGS sequence"/>
</dbReference>
<proteinExistence type="predicted"/>
<reference evidence="3" key="1">
    <citation type="journal article" date="2019" name="Int. J. Syst. Evol. Microbiol.">
        <title>The Global Catalogue of Microorganisms (GCM) 10K type strain sequencing project: providing services to taxonomists for standard genome sequencing and annotation.</title>
        <authorList>
            <consortium name="The Broad Institute Genomics Platform"/>
            <consortium name="The Broad Institute Genome Sequencing Center for Infectious Disease"/>
            <person name="Wu L."/>
            <person name="Ma J."/>
        </authorList>
    </citation>
    <scope>NUCLEOTIDE SEQUENCE [LARGE SCALE GENOMIC DNA]</scope>
    <source>
        <strain evidence="3">JCM 17561</strain>
    </source>
</reference>
<dbReference type="EMBL" id="BAABBP010000015">
    <property type="protein sequence ID" value="GAA3995671.1"/>
    <property type="molecule type" value="Genomic_DNA"/>
</dbReference>
<feature type="transmembrane region" description="Helical" evidence="1">
    <location>
        <begin position="87"/>
        <end position="109"/>
    </location>
</feature>
<keyword evidence="1" id="KW-0812">Transmembrane</keyword>
<dbReference type="InterPro" id="IPR022064">
    <property type="entry name" value="DUF3619"/>
</dbReference>
<dbReference type="RefSeq" id="WP_103045099.1">
    <property type="nucleotide sequence ID" value="NZ_BAABBP010000015.1"/>
</dbReference>
<evidence type="ECO:0000313" key="3">
    <source>
        <dbReference type="Proteomes" id="UP001501627"/>
    </source>
</evidence>
<name>A0ABP7RCE1_9BURK</name>
<gene>
    <name evidence="2" type="ORF">GCM10022279_19130</name>
</gene>
<keyword evidence="1" id="KW-0472">Membrane</keyword>
<accession>A0ABP7RCE1</accession>
<evidence type="ECO:0000256" key="1">
    <source>
        <dbReference type="SAM" id="Phobius"/>
    </source>
</evidence>
<evidence type="ECO:0000313" key="2">
    <source>
        <dbReference type="EMBL" id="GAA3995671.1"/>
    </source>
</evidence>
<comment type="caution">
    <text evidence="2">The sequence shown here is derived from an EMBL/GenBank/DDBJ whole genome shotgun (WGS) entry which is preliminary data.</text>
</comment>
<sequence>MSPVLQPDAQATQAMDAYARRLAARLTHASDDLPHDISERLRVARMQAVAQRKRPQVQPVQNLQGATAQLSHAPVAQLGWGSEGGTWWRALVSAIPLVALVMGLIAIGIDQKQKTALEFAEVDTALLTDELPPAAYADPGFLQYLETTRLSQ</sequence>
<dbReference type="Pfam" id="PF12279">
    <property type="entry name" value="DUF3619"/>
    <property type="match status" value="1"/>
</dbReference>
<protein>
    <recommendedName>
        <fullName evidence="4">DUF3619 family protein</fullName>
    </recommendedName>
</protein>